<dbReference type="OrthoDB" id="6301696at2759"/>
<accession>A0A0R3T7G8</accession>
<keyword evidence="2" id="KW-1185">Reference proteome</keyword>
<reference evidence="1 2" key="2">
    <citation type="submission" date="2018-11" db="EMBL/GenBank/DDBJ databases">
        <authorList>
            <consortium name="Pathogen Informatics"/>
        </authorList>
    </citation>
    <scope>NUCLEOTIDE SEQUENCE [LARGE SCALE GENOMIC DNA]</scope>
</reference>
<dbReference type="EMBL" id="UZAE01001638">
    <property type="protein sequence ID" value="VDN98864.1"/>
    <property type="molecule type" value="Genomic_DNA"/>
</dbReference>
<protein>
    <submittedName>
        <fullName evidence="3">SUI1 domain-containing protein</fullName>
    </submittedName>
</protein>
<evidence type="ECO:0000313" key="2">
    <source>
        <dbReference type="Proteomes" id="UP000278807"/>
    </source>
</evidence>
<name>A0A0R3T7G8_RODNA</name>
<evidence type="ECO:0000313" key="3">
    <source>
        <dbReference type="WBParaSite" id="HNAJ_0000300601-mRNA-1"/>
    </source>
</evidence>
<proteinExistence type="predicted"/>
<reference evidence="3" key="1">
    <citation type="submission" date="2017-02" db="UniProtKB">
        <authorList>
            <consortium name="WormBaseParasite"/>
        </authorList>
    </citation>
    <scope>IDENTIFICATION</scope>
</reference>
<evidence type="ECO:0000313" key="1">
    <source>
        <dbReference type="EMBL" id="VDN98864.1"/>
    </source>
</evidence>
<gene>
    <name evidence="1" type="ORF">HNAJ_LOCUS3005</name>
</gene>
<sequence>MNATNPTTTATNAAVEAVDAADGVAAQGDASAIGCGGDVKAVKKVVRFNDVVKVFYFEKFSTSKCLMLIQEKYANLLGDADDRRICRAARLTGCTARLNTFAARRNKHGELCYVLTVEGRRDSDVERFKRLIRDKFPDILFTRA</sequence>
<organism evidence="3">
    <name type="scientific">Rodentolepis nana</name>
    <name type="common">Dwarf tapeworm</name>
    <name type="synonym">Hymenolepis nana</name>
    <dbReference type="NCBI Taxonomy" id="102285"/>
    <lineage>
        <taxon>Eukaryota</taxon>
        <taxon>Metazoa</taxon>
        <taxon>Spiralia</taxon>
        <taxon>Lophotrochozoa</taxon>
        <taxon>Platyhelminthes</taxon>
        <taxon>Cestoda</taxon>
        <taxon>Eucestoda</taxon>
        <taxon>Cyclophyllidea</taxon>
        <taxon>Hymenolepididae</taxon>
        <taxon>Rodentolepis</taxon>
    </lineage>
</organism>
<dbReference type="Proteomes" id="UP000278807">
    <property type="component" value="Unassembled WGS sequence"/>
</dbReference>
<dbReference type="AlphaFoldDB" id="A0A0R3T7G8"/>
<dbReference type="WBParaSite" id="HNAJ_0000300601-mRNA-1">
    <property type="protein sequence ID" value="HNAJ_0000300601-mRNA-1"/>
    <property type="gene ID" value="HNAJ_0000300601"/>
</dbReference>